<reference evidence="1" key="1">
    <citation type="submission" date="2023-06" db="EMBL/GenBank/DDBJ databases">
        <title>Phylogenetic Diversity of Rhizobium strains.</title>
        <authorList>
            <person name="Moura F.T."/>
            <person name="Helene L.C.F."/>
            <person name="Hungria M."/>
        </authorList>
    </citation>
    <scope>NUCLEOTIDE SEQUENCE</scope>
    <source>
        <strain evidence="1">CCGE526</strain>
    </source>
</reference>
<proteinExistence type="predicted"/>
<protein>
    <submittedName>
        <fullName evidence="1">Uncharacterized protein</fullName>
    </submittedName>
</protein>
<dbReference type="Proteomes" id="UP001172645">
    <property type="component" value="Unassembled WGS sequence"/>
</dbReference>
<dbReference type="InterPro" id="IPR029055">
    <property type="entry name" value="Ntn_hydrolases_N"/>
</dbReference>
<gene>
    <name evidence="1" type="ORF">PY649_26260</name>
</gene>
<evidence type="ECO:0000313" key="1">
    <source>
        <dbReference type="EMBL" id="MDL2402403.1"/>
    </source>
</evidence>
<sequence>MAGYSLTVRADRKVFRKQDFLFGFTSSFRMGQLLAHSFKPPKRHPETDVYAFMVTEFVNALRQCLKDGGYARRQNDAELGGTFLVGYAGRLFRIDDDYQVGEAIDGFDACGCGQQIALGALFASSSSPPRDRLEMALNAAERFSAGVRGPFHFETLGLAD</sequence>
<keyword evidence="2" id="KW-1185">Reference proteome</keyword>
<dbReference type="Gene3D" id="3.60.20.10">
    <property type="entry name" value="Glutamine Phosphoribosylpyrophosphate, subunit 1, domain 1"/>
    <property type="match status" value="1"/>
</dbReference>
<dbReference type="EMBL" id="JARFYM010000029">
    <property type="protein sequence ID" value="MDL2402403.1"/>
    <property type="molecule type" value="Genomic_DNA"/>
</dbReference>
<comment type="caution">
    <text evidence="1">The sequence shown here is derived from an EMBL/GenBank/DDBJ whole genome shotgun (WGS) entry which is preliminary data.</text>
</comment>
<evidence type="ECO:0000313" key="2">
    <source>
        <dbReference type="Proteomes" id="UP001172645"/>
    </source>
</evidence>
<organism evidence="1 2">
    <name type="scientific">Rhizobium mayense</name>
    <dbReference type="NCBI Taxonomy" id="1312184"/>
    <lineage>
        <taxon>Bacteria</taxon>
        <taxon>Pseudomonadati</taxon>
        <taxon>Pseudomonadota</taxon>
        <taxon>Alphaproteobacteria</taxon>
        <taxon>Hyphomicrobiales</taxon>
        <taxon>Rhizobiaceae</taxon>
        <taxon>Rhizobium/Agrobacterium group</taxon>
        <taxon>Rhizobium</taxon>
    </lineage>
</organism>
<dbReference type="SUPFAM" id="SSF56235">
    <property type="entry name" value="N-terminal nucleophile aminohydrolases (Ntn hydrolases)"/>
    <property type="match status" value="1"/>
</dbReference>
<name>A0ABT7K1B6_9HYPH</name>
<dbReference type="RefSeq" id="WP_285871788.1">
    <property type="nucleotide sequence ID" value="NZ_JARFYM010000029.1"/>
</dbReference>
<accession>A0ABT7K1B6</accession>